<dbReference type="Pfam" id="PF03457">
    <property type="entry name" value="HA"/>
    <property type="match status" value="2"/>
</dbReference>
<gene>
    <name evidence="2" type="ORF">LDAN0321_LOCUS9768</name>
</gene>
<dbReference type="InterPro" id="IPR005114">
    <property type="entry name" value="Helicase_assoc"/>
</dbReference>
<reference evidence="2" key="1">
    <citation type="submission" date="2021-01" db="EMBL/GenBank/DDBJ databases">
        <authorList>
            <person name="Corre E."/>
            <person name="Pelletier E."/>
            <person name="Niang G."/>
            <person name="Scheremetjew M."/>
            <person name="Finn R."/>
            <person name="Kale V."/>
            <person name="Holt S."/>
            <person name="Cochrane G."/>
            <person name="Meng A."/>
            <person name="Brown T."/>
            <person name="Cohen L."/>
        </authorList>
    </citation>
    <scope>NUCLEOTIDE SEQUENCE</scope>
    <source>
        <strain evidence="2">B650</strain>
    </source>
</reference>
<dbReference type="AlphaFoldDB" id="A0A7S2KJT2"/>
<feature type="domain" description="Helicase-associated" evidence="1">
    <location>
        <begin position="136"/>
        <end position="205"/>
    </location>
</feature>
<dbReference type="Gene3D" id="6.10.140.530">
    <property type="match status" value="2"/>
</dbReference>
<proteinExistence type="predicted"/>
<dbReference type="PANTHER" id="PTHR33418">
    <property type="entry name" value="HELICASE-ASSOCIATED"/>
    <property type="match status" value="1"/>
</dbReference>
<name>A0A7S2KJT2_9STRA</name>
<evidence type="ECO:0000313" key="2">
    <source>
        <dbReference type="EMBL" id="CAD9579111.1"/>
    </source>
</evidence>
<accession>A0A7S2KJT2</accession>
<organism evidence="2">
    <name type="scientific">Leptocylindrus danicus</name>
    <dbReference type="NCBI Taxonomy" id="163516"/>
    <lineage>
        <taxon>Eukaryota</taxon>
        <taxon>Sar</taxon>
        <taxon>Stramenopiles</taxon>
        <taxon>Ochrophyta</taxon>
        <taxon>Bacillariophyta</taxon>
        <taxon>Coscinodiscophyceae</taxon>
        <taxon>Chaetocerotophycidae</taxon>
        <taxon>Leptocylindrales</taxon>
        <taxon>Leptocylindraceae</taxon>
        <taxon>Leptocylindrus</taxon>
    </lineage>
</organism>
<feature type="domain" description="Helicase-associated" evidence="1">
    <location>
        <begin position="227"/>
        <end position="293"/>
    </location>
</feature>
<sequence>MAETIVMTLREKNCRVLAKKILVNSWYDIGDDHAKVFVLQELDLVFRGKSATKDVCAPGAEAPKKKTKKMDKNVPMKKRTISLIQHVKDALDEPKKKQKVELEPISPTSSANLCPYEHTNGHKPQNMQVEYANLYEKRWFERYHELEEFKKKYGHCRVPQSCKFNKALGNWVHNQRRLYKKVKAGEKVKSILTEERVEMMNNLGFEWVLNRVSANRHDYGRDQTPHDEWHDMFLELTMFKFENGHCDVSQLLDLNSRLYRWVIEQRREYLNCVYGNETRMTTERIEQLMSLGFPFPQNVVFTPSNDKTNVSIEVRKSDRVIYAPTTDFQTSSAKVCLPLKKNILMRSVS</sequence>
<dbReference type="PANTHER" id="PTHR33418:SF1">
    <property type="entry name" value="HELICASE-ASSOCIATED DOMAIN-CONTAINING PROTEIN"/>
    <property type="match status" value="1"/>
</dbReference>
<dbReference type="EMBL" id="HBGY01015064">
    <property type="protein sequence ID" value="CAD9579111.1"/>
    <property type="molecule type" value="Transcribed_RNA"/>
</dbReference>
<protein>
    <recommendedName>
        <fullName evidence="1">Helicase-associated domain-containing protein</fullName>
    </recommendedName>
</protein>
<evidence type="ECO:0000259" key="1">
    <source>
        <dbReference type="Pfam" id="PF03457"/>
    </source>
</evidence>